<comment type="caution">
    <text evidence="3">The sequence shown here is derived from an EMBL/GenBank/DDBJ whole genome shotgun (WGS) entry which is preliminary data.</text>
</comment>
<dbReference type="AlphaFoldDB" id="A0A443YNZ3"/>
<reference evidence="3 4" key="1">
    <citation type="submission" date="2018-06" db="EMBL/GenBank/DDBJ databases">
        <title>Pedobacter endophyticus sp. nov., an endophytic bacterium isolated from a leaf of Triticum aestivum.</title>
        <authorList>
            <person name="Zhang L."/>
        </authorList>
    </citation>
    <scope>NUCLEOTIDE SEQUENCE [LARGE SCALE GENOMIC DNA]</scope>
    <source>
        <strain evidence="3 4">CM134L-2</strain>
    </source>
</reference>
<dbReference type="InterPro" id="IPR051534">
    <property type="entry name" value="CBASS_pafABC_assoc_protein"/>
</dbReference>
<sequence length="229" mass="26950">MNRIDRLFGILILLQSKKHVSAETIADRFEISVRTVYRDVKALAEQGVPLSFEPNKGYFIVQGYFLPPVSFNTDEAGALLMMERFLESFADRSIKQHYHSALDKVKNVLKSNQKEMLESLNQNIKLQLPERLKNDFEYLAQLQNAISAKHCITIGYKNNKEEVSKREVEPIGLIFYAFGWHLIAWCHLRNEYRDFKVDRIKDITNRCEPFKKEKHMPLEEYMKFLPVDF</sequence>
<evidence type="ECO:0000259" key="2">
    <source>
        <dbReference type="Pfam" id="PF13280"/>
    </source>
</evidence>
<keyword evidence="4" id="KW-1185">Reference proteome</keyword>
<gene>
    <name evidence="3" type="ORF">DPV69_15130</name>
</gene>
<accession>A0A443YNZ3</accession>
<organism evidence="3 4">
    <name type="scientific">Pedobacter chitinilyticus</name>
    <dbReference type="NCBI Taxonomy" id="2233776"/>
    <lineage>
        <taxon>Bacteria</taxon>
        <taxon>Pseudomonadati</taxon>
        <taxon>Bacteroidota</taxon>
        <taxon>Sphingobacteriia</taxon>
        <taxon>Sphingobacteriales</taxon>
        <taxon>Sphingobacteriaceae</taxon>
        <taxon>Pedobacter</taxon>
    </lineage>
</organism>
<dbReference type="RefSeq" id="WP_113648246.1">
    <property type="nucleotide sequence ID" value="NZ_QMHN01000005.1"/>
</dbReference>
<evidence type="ECO:0000259" key="1">
    <source>
        <dbReference type="Pfam" id="PF08279"/>
    </source>
</evidence>
<dbReference type="InterPro" id="IPR036388">
    <property type="entry name" value="WH-like_DNA-bd_sf"/>
</dbReference>
<dbReference type="PANTHER" id="PTHR34580">
    <property type="match status" value="1"/>
</dbReference>
<evidence type="ECO:0000313" key="3">
    <source>
        <dbReference type="EMBL" id="RWU05483.1"/>
    </source>
</evidence>
<dbReference type="Pfam" id="PF13280">
    <property type="entry name" value="WYL"/>
    <property type="match status" value="1"/>
</dbReference>
<dbReference type="PANTHER" id="PTHR34580:SF1">
    <property type="entry name" value="PROTEIN PAFC"/>
    <property type="match status" value="1"/>
</dbReference>
<dbReference type="InterPro" id="IPR026881">
    <property type="entry name" value="WYL_dom"/>
</dbReference>
<dbReference type="OrthoDB" id="9815009at2"/>
<evidence type="ECO:0000313" key="4">
    <source>
        <dbReference type="Proteomes" id="UP000284120"/>
    </source>
</evidence>
<dbReference type="Gene3D" id="1.10.10.10">
    <property type="entry name" value="Winged helix-like DNA-binding domain superfamily/Winged helix DNA-binding domain"/>
    <property type="match status" value="1"/>
</dbReference>
<dbReference type="SUPFAM" id="SSF46785">
    <property type="entry name" value="Winged helix' DNA-binding domain"/>
    <property type="match status" value="1"/>
</dbReference>
<feature type="domain" description="Helix-turn-helix type 11" evidence="1">
    <location>
        <begin position="6"/>
        <end position="58"/>
    </location>
</feature>
<protein>
    <submittedName>
        <fullName evidence="3">YafY family transcriptional regulator</fullName>
    </submittedName>
</protein>
<dbReference type="Pfam" id="PF08279">
    <property type="entry name" value="HTH_11"/>
    <property type="match status" value="1"/>
</dbReference>
<dbReference type="InterPro" id="IPR013196">
    <property type="entry name" value="HTH_11"/>
</dbReference>
<proteinExistence type="predicted"/>
<feature type="domain" description="WYL" evidence="2">
    <location>
        <begin position="137"/>
        <end position="204"/>
    </location>
</feature>
<dbReference type="Proteomes" id="UP000284120">
    <property type="component" value="Unassembled WGS sequence"/>
</dbReference>
<dbReference type="PROSITE" id="PS52050">
    <property type="entry name" value="WYL"/>
    <property type="match status" value="1"/>
</dbReference>
<name>A0A443YNZ3_9SPHI</name>
<dbReference type="InterPro" id="IPR036390">
    <property type="entry name" value="WH_DNA-bd_sf"/>
</dbReference>
<dbReference type="EMBL" id="SAYW01000005">
    <property type="protein sequence ID" value="RWU05483.1"/>
    <property type="molecule type" value="Genomic_DNA"/>
</dbReference>